<organism evidence="2 3">
    <name type="scientific">Romanomermis culicivorax</name>
    <name type="common">Nematode worm</name>
    <dbReference type="NCBI Taxonomy" id="13658"/>
    <lineage>
        <taxon>Eukaryota</taxon>
        <taxon>Metazoa</taxon>
        <taxon>Ecdysozoa</taxon>
        <taxon>Nematoda</taxon>
        <taxon>Enoplea</taxon>
        <taxon>Dorylaimia</taxon>
        <taxon>Mermithida</taxon>
        <taxon>Mermithoidea</taxon>
        <taxon>Mermithidae</taxon>
        <taxon>Romanomermis</taxon>
    </lineage>
</organism>
<feature type="signal peptide" evidence="1">
    <location>
        <begin position="1"/>
        <end position="23"/>
    </location>
</feature>
<keyword evidence="2" id="KW-1185">Reference proteome</keyword>
<proteinExistence type="predicted"/>
<sequence length="151" mass="17673">MDCSLLFFCYIFCDFVLLVTGNAELFSQIVNAPSRLSSSPSRLPKKPKDLRVREFDFVEKFLKFGADVRQCFFYSSPYHCQSYDDGTLIRRLKDEGDYNPTYMAPTVEEAARRFEDLSLKPFELVTGYCSRTDAIERLFMQGCLKRETYLW</sequence>
<dbReference type="AlphaFoldDB" id="A0A915HGD6"/>
<accession>A0A915HGD6</accession>
<evidence type="ECO:0000256" key="1">
    <source>
        <dbReference type="SAM" id="SignalP"/>
    </source>
</evidence>
<dbReference type="Proteomes" id="UP000887565">
    <property type="component" value="Unplaced"/>
</dbReference>
<protein>
    <submittedName>
        <fullName evidence="3">Uncharacterized protein</fullName>
    </submittedName>
</protein>
<keyword evidence="1" id="KW-0732">Signal</keyword>
<reference evidence="3" key="1">
    <citation type="submission" date="2022-11" db="UniProtKB">
        <authorList>
            <consortium name="WormBaseParasite"/>
        </authorList>
    </citation>
    <scope>IDENTIFICATION</scope>
</reference>
<evidence type="ECO:0000313" key="3">
    <source>
        <dbReference type="WBParaSite" id="nRc.2.0.1.t01087-RA"/>
    </source>
</evidence>
<evidence type="ECO:0000313" key="2">
    <source>
        <dbReference type="Proteomes" id="UP000887565"/>
    </source>
</evidence>
<feature type="chain" id="PRO_5037355706" evidence="1">
    <location>
        <begin position="24"/>
        <end position="151"/>
    </location>
</feature>
<name>A0A915HGD6_ROMCU</name>
<dbReference type="WBParaSite" id="nRc.2.0.1.t01087-RA">
    <property type="protein sequence ID" value="nRc.2.0.1.t01087-RA"/>
    <property type="gene ID" value="nRc.2.0.1.g01087"/>
</dbReference>